<sequence length="156" mass="18239">MKISDLIDEKISKIRFNYTLENEHGMQEFQSQIRLSNGQVVLLPKHPDDDIDLVEDYSNNKNTPFEKAQRYGLTSRLMFRNKQIKDIHFRFSDNEQVIDSSAILELDNGKFITENNYGPNGLTDINLVIMNKTQFLELADDNMEIKSLRKDILKRV</sequence>
<dbReference type="EMBL" id="FOAB01000010">
    <property type="protein sequence ID" value="SEM17707.1"/>
    <property type="molecule type" value="Genomic_DNA"/>
</dbReference>
<organism evidence="1 2">
    <name type="scientific">Aquimarina amphilecti</name>
    <dbReference type="NCBI Taxonomy" id="1038014"/>
    <lineage>
        <taxon>Bacteria</taxon>
        <taxon>Pseudomonadati</taxon>
        <taxon>Bacteroidota</taxon>
        <taxon>Flavobacteriia</taxon>
        <taxon>Flavobacteriales</taxon>
        <taxon>Flavobacteriaceae</taxon>
        <taxon>Aquimarina</taxon>
    </lineage>
</organism>
<dbReference type="RefSeq" id="WP_091412260.1">
    <property type="nucleotide sequence ID" value="NZ_FOAB01000010.1"/>
</dbReference>
<name>A0A1H7W9V4_AQUAM</name>
<evidence type="ECO:0000313" key="1">
    <source>
        <dbReference type="EMBL" id="SEM17707.1"/>
    </source>
</evidence>
<keyword evidence="2" id="KW-1185">Reference proteome</keyword>
<reference evidence="2" key="1">
    <citation type="submission" date="2016-10" db="EMBL/GenBank/DDBJ databases">
        <authorList>
            <person name="Varghese N."/>
            <person name="Submissions S."/>
        </authorList>
    </citation>
    <scope>NUCLEOTIDE SEQUENCE [LARGE SCALE GENOMIC DNA]</scope>
    <source>
        <strain evidence="2">DSM 25232 / NCIMB 14723 / 92V</strain>
    </source>
</reference>
<dbReference type="Proteomes" id="UP000198521">
    <property type="component" value="Unassembled WGS sequence"/>
</dbReference>
<dbReference type="AlphaFoldDB" id="A0A1H7W9V4"/>
<proteinExistence type="predicted"/>
<dbReference type="OrthoDB" id="1162359at2"/>
<accession>A0A1H7W9V4</accession>
<evidence type="ECO:0000313" key="2">
    <source>
        <dbReference type="Proteomes" id="UP000198521"/>
    </source>
</evidence>
<protein>
    <submittedName>
        <fullName evidence="1">Uncharacterized protein</fullName>
    </submittedName>
</protein>
<gene>
    <name evidence="1" type="ORF">SAMN04487910_4330</name>
</gene>